<proteinExistence type="predicted"/>
<evidence type="ECO:0000313" key="3">
    <source>
        <dbReference type="Proteomes" id="UP000266841"/>
    </source>
</evidence>
<evidence type="ECO:0000313" key="2">
    <source>
        <dbReference type="EMBL" id="EJK61241.1"/>
    </source>
</evidence>
<sequence>MFPWPRSKKSEEPVPENIDVELKNGSLDVEEDDDGIFVTETGRKRGFSVAKIISIAAIALLFAGVGAGTGYGITTAARRSKAPEAAVVVAEGEPEPAATDVPEDLTETADVLEDLAEPADVLEDSAPVIEEEAIPDELYLCMSMIEREPEETIPCVVRL</sequence>
<organism evidence="2 3">
    <name type="scientific">Thalassiosira oceanica</name>
    <name type="common">Marine diatom</name>
    <dbReference type="NCBI Taxonomy" id="159749"/>
    <lineage>
        <taxon>Eukaryota</taxon>
        <taxon>Sar</taxon>
        <taxon>Stramenopiles</taxon>
        <taxon>Ochrophyta</taxon>
        <taxon>Bacillariophyta</taxon>
        <taxon>Coscinodiscophyceae</taxon>
        <taxon>Thalassiosirophycidae</taxon>
        <taxon>Thalassiosirales</taxon>
        <taxon>Thalassiosiraceae</taxon>
        <taxon>Thalassiosira</taxon>
    </lineage>
</organism>
<comment type="caution">
    <text evidence="2">The sequence shown here is derived from an EMBL/GenBank/DDBJ whole genome shotgun (WGS) entry which is preliminary data.</text>
</comment>
<reference evidence="2 3" key="1">
    <citation type="journal article" date="2012" name="Genome Biol.">
        <title>Genome and low-iron response of an oceanic diatom adapted to chronic iron limitation.</title>
        <authorList>
            <person name="Lommer M."/>
            <person name="Specht M."/>
            <person name="Roy A.S."/>
            <person name="Kraemer L."/>
            <person name="Andreson R."/>
            <person name="Gutowska M.A."/>
            <person name="Wolf J."/>
            <person name="Bergner S.V."/>
            <person name="Schilhabel M.B."/>
            <person name="Klostermeier U.C."/>
            <person name="Beiko R.G."/>
            <person name="Rosenstiel P."/>
            <person name="Hippler M."/>
            <person name="Laroche J."/>
        </authorList>
    </citation>
    <scope>NUCLEOTIDE SEQUENCE [LARGE SCALE GENOMIC DNA]</scope>
    <source>
        <strain evidence="2 3">CCMP1005</strain>
    </source>
</reference>
<dbReference type="AlphaFoldDB" id="K0SJT1"/>
<gene>
    <name evidence="2" type="ORF">THAOC_18311</name>
</gene>
<protein>
    <submittedName>
        <fullName evidence="2">Uncharacterized protein</fullName>
    </submittedName>
</protein>
<name>K0SJT1_THAOC</name>
<accession>K0SJT1</accession>
<dbReference type="EMBL" id="AGNL01020257">
    <property type="protein sequence ID" value="EJK61241.1"/>
    <property type="molecule type" value="Genomic_DNA"/>
</dbReference>
<keyword evidence="1" id="KW-0812">Transmembrane</keyword>
<keyword evidence="1" id="KW-1133">Transmembrane helix</keyword>
<evidence type="ECO:0000256" key="1">
    <source>
        <dbReference type="SAM" id="Phobius"/>
    </source>
</evidence>
<dbReference type="Proteomes" id="UP000266841">
    <property type="component" value="Unassembled WGS sequence"/>
</dbReference>
<keyword evidence="3" id="KW-1185">Reference proteome</keyword>
<feature type="transmembrane region" description="Helical" evidence="1">
    <location>
        <begin position="52"/>
        <end position="73"/>
    </location>
</feature>
<keyword evidence="1" id="KW-0472">Membrane</keyword>